<dbReference type="Gene3D" id="1.10.260.40">
    <property type="entry name" value="lambda repressor-like DNA-binding domains"/>
    <property type="match status" value="1"/>
</dbReference>
<evidence type="ECO:0000256" key="3">
    <source>
        <dbReference type="ARBA" id="ARBA00023163"/>
    </source>
</evidence>
<dbReference type="RefSeq" id="WP_220299794.1">
    <property type="nucleotide sequence ID" value="NZ_JAEUAW010000003.1"/>
</dbReference>
<feature type="domain" description="HTH lacI-type" evidence="4">
    <location>
        <begin position="7"/>
        <end position="61"/>
    </location>
</feature>
<keyword evidence="1" id="KW-0805">Transcription regulation</keyword>
<evidence type="ECO:0000259" key="4">
    <source>
        <dbReference type="PROSITE" id="PS50932"/>
    </source>
</evidence>
<name>A0ABS7HLH0_9MICO</name>
<keyword evidence="3" id="KW-0804">Transcription</keyword>
<gene>
    <name evidence="5" type="ORF">JNB62_05205</name>
</gene>
<evidence type="ECO:0000313" key="5">
    <source>
        <dbReference type="EMBL" id="MBW9093072.1"/>
    </source>
</evidence>
<dbReference type="SMART" id="SM00354">
    <property type="entry name" value="HTH_LACI"/>
    <property type="match status" value="1"/>
</dbReference>
<keyword evidence="2 5" id="KW-0238">DNA-binding</keyword>
<dbReference type="InterPro" id="IPR046335">
    <property type="entry name" value="LacI/GalR-like_sensor"/>
</dbReference>
<dbReference type="Pfam" id="PF00356">
    <property type="entry name" value="LacI"/>
    <property type="match status" value="1"/>
</dbReference>
<dbReference type="InterPro" id="IPR028082">
    <property type="entry name" value="Peripla_BP_I"/>
</dbReference>
<accession>A0ABS7HLH0</accession>
<dbReference type="Gene3D" id="3.40.50.2300">
    <property type="match status" value="2"/>
</dbReference>
<protein>
    <submittedName>
        <fullName evidence="5">LacI family DNA-binding transcriptional regulator</fullName>
    </submittedName>
</protein>
<dbReference type="PROSITE" id="PS50932">
    <property type="entry name" value="HTH_LACI_2"/>
    <property type="match status" value="1"/>
</dbReference>
<dbReference type="SUPFAM" id="SSF53822">
    <property type="entry name" value="Periplasmic binding protein-like I"/>
    <property type="match status" value="1"/>
</dbReference>
<sequence length="337" mass="36536">MARTRTPTIVDIAAYAGVSKSAVSRALSGQGEVHPETRRKIVEAADRLGYVANVMARNLVSSRTKTLGVVLRDVRKPYYAFLQAAMQSQAEERGYRIVATTNAGQLEVEEALHEIKNLISLQVDGIIVAPARLPTSKFKKFLDRVPLVVAGRQEITPGISSVACDDSDGGRALVRHLLDLGHRQIAVVLVDPQYSQRYYTRGAAMIDEIRANGADPIVLTAGTDLATAEVVSQHLRNLDATAIMCPTDPAAMDLLEVLRVEGSSALTRYSVTGYDGYGPLASPFLGLTTFRIPQEEIGRTAVDLLVDRLEGRSENDRFVSLRGSVVPGRTARPIMPA</sequence>
<dbReference type="PANTHER" id="PTHR30146">
    <property type="entry name" value="LACI-RELATED TRANSCRIPTIONAL REPRESSOR"/>
    <property type="match status" value="1"/>
</dbReference>
<dbReference type="Pfam" id="PF13377">
    <property type="entry name" value="Peripla_BP_3"/>
    <property type="match status" value="1"/>
</dbReference>
<proteinExistence type="predicted"/>
<organism evidence="5 6">
    <name type="scientific">Microbacterium jejuense</name>
    <dbReference type="NCBI Taxonomy" id="1263637"/>
    <lineage>
        <taxon>Bacteria</taxon>
        <taxon>Bacillati</taxon>
        <taxon>Actinomycetota</taxon>
        <taxon>Actinomycetes</taxon>
        <taxon>Micrococcales</taxon>
        <taxon>Microbacteriaceae</taxon>
        <taxon>Microbacterium</taxon>
    </lineage>
</organism>
<reference evidence="5 6" key="1">
    <citation type="journal article" date="2021" name="MBio">
        <title>Poor Competitiveness of Bradyrhizobium in Pigeon Pea Root Colonization in Indian Soils.</title>
        <authorList>
            <person name="Chalasani D."/>
            <person name="Basu A."/>
            <person name="Pullabhotla S.V.S.R.N."/>
            <person name="Jorrin B."/>
            <person name="Neal A.L."/>
            <person name="Poole P.S."/>
            <person name="Podile A.R."/>
            <person name="Tkacz A."/>
        </authorList>
    </citation>
    <scope>NUCLEOTIDE SEQUENCE [LARGE SCALE GENOMIC DNA]</scope>
    <source>
        <strain evidence="5 6">HU14</strain>
    </source>
</reference>
<dbReference type="PANTHER" id="PTHR30146:SF154">
    <property type="entry name" value="TRANSCRIPTION REGULATOR, MEMBER OF GALR FAMILY"/>
    <property type="match status" value="1"/>
</dbReference>
<dbReference type="PROSITE" id="PS00356">
    <property type="entry name" value="HTH_LACI_1"/>
    <property type="match status" value="1"/>
</dbReference>
<dbReference type="CDD" id="cd01392">
    <property type="entry name" value="HTH_LacI"/>
    <property type="match status" value="1"/>
</dbReference>
<dbReference type="SUPFAM" id="SSF47413">
    <property type="entry name" value="lambda repressor-like DNA-binding domains"/>
    <property type="match status" value="1"/>
</dbReference>
<dbReference type="GO" id="GO:0003677">
    <property type="term" value="F:DNA binding"/>
    <property type="evidence" value="ECO:0007669"/>
    <property type="project" value="UniProtKB-KW"/>
</dbReference>
<evidence type="ECO:0000313" key="6">
    <source>
        <dbReference type="Proteomes" id="UP001196843"/>
    </source>
</evidence>
<dbReference type="Proteomes" id="UP001196843">
    <property type="component" value="Unassembled WGS sequence"/>
</dbReference>
<keyword evidence="6" id="KW-1185">Reference proteome</keyword>
<dbReference type="InterPro" id="IPR010982">
    <property type="entry name" value="Lambda_DNA-bd_dom_sf"/>
</dbReference>
<dbReference type="InterPro" id="IPR000843">
    <property type="entry name" value="HTH_LacI"/>
</dbReference>
<evidence type="ECO:0000256" key="1">
    <source>
        <dbReference type="ARBA" id="ARBA00023015"/>
    </source>
</evidence>
<dbReference type="EMBL" id="JAEUAW010000003">
    <property type="protein sequence ID" value="MBW9093072.1"/>
    <property type="molecule type" value="Genomic_DNA"/>
</dbReference>
<dbReference type="CDD" id="cd06267">
    <property type="entry name" value="PBP1_LacI_sugar_binding-like"/>
    <property type="match status" value="1"/>
</dbReference>
<comment type="caution">
    <text evidence="5">The sequence shown here is derived from an EMBL/GenBank/DDBJ whole genome shotgun (WGS) entry which is preliminary data.</text>
</comment>
<evidence type="ECO:0000256" key="2">
    <source>
        <dbReference type="ARBA" id="ARBA00023125"/>
    </source>
</evidence>